<feature type="transmembrane region" description="Helical" evidence="1">
    <location>
        <begin position="80"/>
        <end position="106"/>
    </location>
</feature>
<dbReference type="PANTHER" id="PTHR36435">
    <property type="entry name" value="SLR1288 PROTEIN"/>
    <property type="match status" value="1"/>
</dbReference>
<name>A0ABR6WP31_9FIRM</name>
<protein>
    <submittedName>
        <fullName evidence="3">CPBP family intramembrane metalloprotease</fullName>
    </submittedName>
</protein>
<dbReference type="InterPro" id="IPR052710">
    <property type="entry name" value="CAAX_protease"/>
</dbReference>
<keyword evidence="4" id="KW-1185">Reference proteome</keyword>
<keyword evidence="1" id="KW-0472">Membrane</keyword>
<evidence type="ECO:0000256" key="1">
    <source>
        <dbReference type="SAM" id="Phobius"/>
    </source>
</evidence>
<feature type="transmembrane region" description="Helical" evidence="1">
    <location>
        <begin position="12"/>
        <end position="31"/>
    </location>
</feature>
<dbReference type="GO" id="GO:0008237">
    <property type="term" value="F:metallopeptidase activity"/>
    <property type="evidence" value="ECO:0007669"/>
    <property type="project" value="UniProtKB-KW"/>
</dbReference>
<proteinExistence type="predicted"/>
<dbReference type="Proteomes" id="UP000653358">
    <property type="component" value="Unassembled WGS sequence"/>
</dbReference>
<reference evidence="3 4" key="1">
    <citation type="journal article" date="2020" name="mSystems">
        <title>Defining Genomic and Predicted Metabolic Features of the Acetobacterium Genus.</title>
        <authorList>
            <person name="Ross D.E."/>
            <person name="Marshall C.W."/>
            <person name="Gulliver D."/>
            <person name="May H.D."/>
            <person name="Norman R.S."/>
        </authorList>
    </citation>
    <scope>NUCLEOTIDE SEQUENCE [LARGE SCALE GENOMIC DNA]</scope>
    <source>
        <strain evidence="3 4">DSM 9173</strain>
    </source>
</reference>
<feature type="transmembrane region" description="Helical" evidence="1">
    <location>
        <begin position="232"/>
        <end position="251"/>
    </location>
</feature>
<organism evidence="3 4">
    <name type="scientific">Acetobacterium tundrae</name>
    <dbReference type="NCBI Taxonomy" id="132932"/>
    <lineage>
        <taxon>Bacteria</taxon>
        <taxon>Bacillati</taxon>
        <taxon>Bacillota</taxon>
        <taxon>Clostridia</taxon>
        <taxon>Eubacteriales</taxon>
        <taxon>Eubacteriaceae</taxon>
        <taxon>Acetobacterium</taxon>
    </lineage>
</organism>
<evidence type="ECO:0000313" key="3">
    <source>
        <dbReference type="EMBL" id="MBC3798209.1"/>
    </source>
</evidence>
<keyword evidence="3" id="KW-0482">Metalloprotease</keyword>
<dbReference type="EMBL" id="WJBB01000023">
    <property type="protein sequence ID" value="MBC3798209.1"/>
    <property type="molecule type" value="Genomic_DNA"/>
</dbReference>
<keyword evidence="1" id="KW-1133">Transmembrane helix</keyword>
<dbReference type="InterPro" id="IPR003675">
    <property type="entry name" value="Rce1/LyrA-like_dom"/>
</dbReference>
<keyword evidence="3" id="KW-0645">Protease</keyword>
<feature type="transmembrane region" description="Helical" evidence="1">
    <location>
        <begin position="157"/>
        <end position="186"/>
    </location>
</feature>
<sequence>MIEMLKNMKYRYLILGVIFTLALSLILFTLLRLGRPYVTSFAGTLSLYFFPIGWMLYHFKKYHLSFLEWLQPIKFKIRETIAAALFPELLGMGILLLITLGITFILPAGGFNELPETTTNWGLDFVSTVVLAPICEELIFRGFIFNKMLTRFSPSKAVIISSVIFGAMHLSTGISPTLVGMVLCVIFMKYGSLLPCIAIHGLHNLVVVWFKYFSLLSSDTSTEIIPTYMPPLLIMSVIFVIIGLVWLVLFFQKNWHYATEFMQQYYGDKDLLSNYTEKL</sequence>
<dbReference type="Pfam" id="PF02517">
    <property type="entry name" value="Rce1-like"/>
    <property type="match status" value="1"/>
</dbReference>
<gene>
    <name evidence="3" type="ORF">GH807_14325</name>
</gene>
<feature type="domain" description="CAAX prenyl protease 2/Lysostaphin resistance protein A-like" evidence="2">
    <location>
        <begin position="123"/>
        <end position="206"/>
    </location>
</feature>
<comment type="caution">
    <text evidence="3">The sequence shown here is derived from an EMBL/GenBank/DDBJ whole genome shotgun (WGS) entry which is preliminary data.</text>
</comment>
<accession>A0ABR6WP31</accession>
<evidence type="ECO:0000313" key="4">
    <source>
        <dbReference type="Proteomes" id="UP000653358"/>
    </source>
</evidence>
<keyword evidence="1" id="KW-0812">Transmembrane</keyword>
<feature type="transmembrane region" description="Helical" evidence="1">
    <location>
        <begin position="193"/>
        <end position="212"/>
    </location>
</feature>
<dbReference type="PANTHER" id="PTHR36435:SF1">
    <property type="entry name" value="CAAX AMINO TERMINAL PROTEASE FAMILY PROTEIN"/>
    <property type="match status" value="1"/>
</dbReference>
<evidence type="ECO:0000259" key="2">
    <source>
        <dbReference type="Pfam" id="PF02517"/>
    </source>
</evidence>
<feature type="transmembrane region" description="Helical" evidence="1">
    <location>
        <begin position="37"/>
        <end position="59"/>
    </location>
</feature>
<keyword evidence="3" id="KW-0378">Hydrolase</keyword>